<dbReference type="Proteomes" id="UP001221757">
    <property type="component" value="Unassembled WGS sequence"/>
</dbReference>
<dbReference type="Pfam" id="PF20231">
    <property type="entry name" value="DUF6589"/>
    <property type="match status" value="1"/>
</dbReference>
<dbReference type="EMBL" id="JARKIE010000061">
    <property type="protein sequence ID" value="KAJ7690965.1"/>
    <property type="molecule type" value="Genomic_DNA"/>
</dbReference>
<feature type="domain" description="DUF6589" evidence="2">
    <location>
        <begin position="281"/>
        <end position="744"/>
    </location>
</feature>
<protein>
    <recommendedName>
        <fullName evidence="2">DUF6589 domain-containing protein</fullName>
    </recommendedName>
</protein>
<dbReference type="InterPro" id="IPR018247">
    <property type="entry name" value="EF_Hand_1_Ca_BS"/>
</dbReference>
<evidence type="ECO:0000259" key="2">
    <source>
        <dbReference type="Pfam" id="PF20231"/>
    </source>
</evidence>
<accession>A0AAD7DJD6</accession>
<gene>
    <name evidence="3" type="ORF">B0H17DRAFT_910637</name>
</gene>
<evidence type="ECO:0000313" key="4">
    <source>
        <dbReference type="Proteomes" id="UP001221757"/>
    </source>
</evidence>
<feature type="non-terminal residue" evidence="3">
    <location>
        <position position="779"/>
    </location>
</feature>
<comment type="caution">
    <text evidence="3">The sequence shown here is derived from an EMBL/GenBank/DDBJ whole genome shotgun (WGS) entry which is preliminary data.</text>
</comment>
<evidence type="ECO:0000313" key="3">
    <source>
        <dbReference type="EMBL" id="KAJ7690965.1"/>
    </source>
</evidence>
<dbReference type="InterPro" id="IPR046496">
    <property type="entry name" value="DUF6589"/>
</dbReference>
<feature type="non-terminal residue" evidence="3">
    <location>
        <position position="1"/>
    </location>
</feature>
<dbReference type="PROSITE" id="PS00018">
    <property type="entry name" value="EF_HAND_1"/>
    <property type="match status" value="1"/>
</dbReference>
<dbReference type="AlphaFoldDB" id="A0AAD7DJD6"/>
<reference evidence="3" key="1">
    <citation type="submission" date="2023-03" db="EMBL/GenBank/DDBJ databases">
        <title>Massive genome expansion in bonnet fungi (Mycena s.s.) driven by repeated elements and novel gene families across ecological guilds.</title>
        <authorList>
            <consortium name="Lawrence Berkeley National Laboratory"/>
            <person name="Harder C.B."/>
            <person name="Miyauchi S."/>
            <person name="Viragh M."/>
            <person name="Kuo A."/>
            <person name="Thoen E."/>
            <person name="Andreopoulos B."/>
            <person name="Lu D."/>
            <person name="Skrede I."/>
            <person name="Drula E."/>
            <person name="Henrissat B."/>
            <person name="Morin E."/>
            <person name="Kohler A."/>
            <person name="Barry K."/>
            <person name="LaButti K."/>
            <person name="Morin E."/>
            <person name="Salamov A."/>
            <person name="Lipzen A."/>
            <person name="Mereny Z."/>
            <person name="Hegedus B."/>
            <person name="Baldrian P."/>
            <person name="Stursova M."/>
            <person name="Weitz H."/>
            <person name="Taylor A."/>
            <person name="Grigoriev I.V."/>
            <person name="Nagy L.G."/>
            <person name="Martin F."/>
            <person name="Kauserud H."/>
        </authorList>
    </citation>
    <scope>NUCLEOTIDE SEQUENCE</scope>
    <source>
        <strain evidence="3">CBHHK067</strain>
    </source>
</reference>
<keyword evidence="4" id="KW-1185">Reference proteome</keyword>
<evidence type="ECO:0000256" key="1">
    <source>
        <dbReference type="SAM" id="MobiDB-lite"/>
    </source>
</evidence>
<name>A0AAD7DJD6_MYCRO</name>
<sequence length="779" mass="87883">WTLGEFLYNTFQHLGRSGNRSQRHAQMVKSFLGGLGTHTPSDILTCWMTSPDGVLPAHSPHLDDMYSTEKFYTDIRPVRAALTSFALQTVRDFVAHGAETAVHVSSEILDQHLKPACYIMERIAQRKPRTRNGVVSAPCKHRPARGVIIHTLADLLFCRSDYANLLPMARGILYFGCSVPVDIMAYNSRIGTMPSYSTIHRTLEGLSSEEALVTSTHGSDPNKAGVLLFDNVQNLARVSDHRIGRENHMNVGMSGLCVEMWEIIKVHVFDLGNKRQRIAANERATLSVDRLFSLLDQLDADTTGYLEWLDVLVRYLKPLKYQQAEVKARYEGSAKLVIPLGKSVVHVLAPSGKKETITAELKDGLLDFLEQVGQVPSNYIPRKLIIGGDGLSYTMVLQLQGYLQFHKDPFKSFEIFEPQLQVWHTKWTDLIRIFQTHWGRVMGKSTNPASLGHSAGKIGRAAPSNMKKVDFYPGSQLLYLVLDARMLDCWSLLLGTEDIFEYFDTLAIQKKLPDLEDLVDMAKKLHRTYSTARARDHAIYDIGMASTWAKTIPTGSPWVPIEVEQSSLDKSKKKKKSNAKKKAKDMAAPPLCKGDFVLGQAMNFLRDGINSRKTSKAVATGSVGRLYECIKYMLFTFSGSTHTNYMGYLLETICNLELESTPGLRDALLMCLLVNLTGQAGYFEEGDYVVEFFNRLEEDIIKHKNAQFDDKFIRNVVARNSRHIAELKLAWRTSTGMAQKSHVHSDPHTKPELRILLKLYRTEELHSRRLGRQIDDRDT</sequence>
<feature type="region of interest" description="Disordered" evidence="1">
    <location>
        <begin position="565"/>
        <end position="585"/>
    </location>
</feature>
<feature type="compositionally biased region" description="Basic residues" evidence="1">
    <location>
        <begin position="571"/>
        <end position="583"/>
    </location>
</feature>
<organism evidence="3 4">
    <name type="scientific">Mycena rosella</name>
    <name type="common">Pink bonnet</name>
    <name type="synonym">Agaricus rosellus</name>
    <dbReference type="NCBI Taxonomy" id="1033263"/>
    <lineage>
        <taxon>Eukaryota</taxon>
        <taxon>Fungi</taxon>
        <taxon>Dikarya</taxon>
        <taxon>Basidiomycota</taxon>
        <taxon>Agaricomycotina</taxon>
        <taxon>Agaricomycetes</taxon>
        <taxon>Agaricomycetidae</taxon>
        <taxon>Agaricales</taxon>
        <taxon>Marasmiineae</taxon>
        <taxon>Mycenaceae</taxon>
        <taxon>Mycena</taxon>
    </lineage>
</organism>
<proteinExistence type="predicted"/>